<evidence type="ECO:0000256" key="1">
    <source>
        <dbReference type="SAM" id="Phobius"/>
    </source>
</evidence>
<dbReference type="SMART" id="SM00471">
    <property type="entry name" value="HDc"/>
    <property type="match status" value="1"/>
</dbReference>
<dbReference type="InterPro" id="IPR003607">
    <property type="entry name" value="HD/PDEase_dom"/>
</dbReference>
<keyword evidence="1" id="KW-0472">Membrane</keyword>
<dbReference type="EMBL" id="JADWDC010000033">
    <property type="protein sequence ID" value="MCC0178001.1"/>
    <property type="molecule type" value="Genomic_DNA"/>
</dbReference>
<evidence type="ECO:0000313" key="4">
    <source>
        <dbReference type="Proteomes" id="UP000729733"/>
    </source>
</evidence>
<feature type="transmembrane region" description="Helical" evidence="1">
    <location>
        <begin position="391"/>
        <end position="418"/>
    </location>
</feature>
<dbReference type="PANTHER" id="PTHR36442">
    <property type="entry name" value="CYCLIC-DI-AMP PHOSPHODIESTERASE PGPH"/>
    <property type="match status" value="1"/>
</dbReference>
<feature type="domain" description="HD" evidence="2">
    <location>
        <begin position="542"/>
        <end position="689"/>
    </location>
</feature>
<dbReference type="PANTHER" id="PTHR36442:SF1">
    <property type="entry name" value="CYCLIC-DI-AMP PHOSPHODIESTERASE PGPH"/>
    <property type="match status" value="1"/>
</dbReference>
<keyword evidence="4" id="KW-1185">Reference proteome</keyword>
<feature type="transmembrane region" description="Helical" evidence="1">
    <location>
        <begin position="425"/>
        <end position="445"/>
    </location>
</feature>
<dbReference type="InterPro" id="IPR052722">
    <property type="entry name" value="PgpH_phosphodiesterase"/>
</dbReference>
<proteinExistence type="predicted"/>
<evidence type="ECO:0000259" key="2">
    <source>
        <dbReference type="PROSITE" id="PS51831"/>
    </source>
</evidence>
<dbReference type="InterPro" id="IPR011621">
    <property type="entry name" value="Metal-dep_PHydrolase_7TM_intra"/>
</dbReference>
<keyword evidence="1" id="KW-1133">Transmembrane helix</keyword>
<dbReference type="AlphaFoldDB" id="A0A964FGG7"/>
<dbReference type="Pfam" id="PF07698">
    <property type="entry name" value="7TM-7TMR_HD"/>
    <property type="match status" value="1"/>
</dbReference>
<dbReference type="Pfam" id="PF01966">
    <property type="entry name" value="HD"/>
    <property type="match status" value="1"/>
</dbReference>
<sequence length="765" mass="85293">MLLVSIVALTSVVGYRFYNQPQLTVGKISPLTIKAPYSEKFEDNKTTLEKRKEIQTGIVPILKQDTFLTEEIQTKLAAYLDSVDELRKLTEPFPFFNPEVLSLSSQKYIRFCPEEEFKSVLASVAQNFREKSANPQHNVPLEKRPDFNIKLQQVASELKAYREQTSDTEFNTLIAQITLTRYRYAQAWKKLAQKKNVRLDDKEIVILLDLTEKDWKTTKNTISLAIDRILTQGIPLGMPSSLLEQAVSAQLNPDIPENAEFLAHNLLLEILEPNLEEDKDATRNIAEKAAMAINTVIVEIEQGEVIVEQGARITQADFVLLDGFKLSQRGTNWDGLKLCATFVSFVLGIFLVIQRRVYTSIRNRDYLLLCLLSLSAPLLSVFNFPHTSLPAIGLLVSSFYTPSLAVYQVALVAALVMFSNQAIGYSYLLAGCAGGLIAAIFAGRLRSREAIARLGIMVGISQAAVYLISNLIASASPATIWSAILPDASICGLFGVAWSVVAIGISPYLERFFDLVTPIRLAELSNPNLPLLKRLATEAPGTFQHTMFVASLAEAAARELNCNVELIRAGTLYHDVGKMHDPLGFIENQMGGPNKHDEIDDPWLSAEIIKKHVSEGLAMARRYGLPKAIRDFIPEHQGTLLIAYFYYQAKQKAEEEGATVLESDFRYIGPIPQSREAGIMMLADGCEAALRSLRDATPKQALSTVQKIFKSRWQDGQLLDSGLSYDELPIVADVFIRVWQQFNHKRIAYPKGALDVSLNRNRTNS</sequence>
<feature type="transmembrane region" description="Helical" evidence="1">
    <location>
        <begin position="366"/>
        <end position="385"/>
    </location>
</feature>
<protein>
    <submittedName>
        <fullName evidence="3">HDIG domain-containing protein</fullName>
    </submittedName>
</protein>
<keyword evidence="1" id="KW-0812">Transmembrane</keyword>
<organism evidence="3 4">
    <name type="scientific">Waterburya agarophytonicola KI4</name>
    <dbReference type="NCBI Taxonomy" id="2874699"/>
    <lineage>
        <taxon>Bacteria</taxon>
        <taxon>Bacillati</taxon>
        <taxon>Cyanobacteriota</taxon>
        <taxon>Cyanophyceae</taxon>
        <taxon>Pleurocapsales</taxon>
        <taxon>Hyellaceae</taxon>
        <taxon>Waterburya</taxon>
        <taxon>Waterburya agarophytonicola</taxon>
    </lineage>
</organism>
<name>A0A964FGG7_9CYAN</name>
<dbReference type="Gene3D" id="1.10.3210.10">
    <property type="entry name" value="Hypothetical protein af1432"/>
    <property type="match status" value="1"/>
</dbReference>
<feature type="transmembrane region" description="Helical" evidence="1">
    <location>
        <begin position="484"/>
        <end position="509"/>
    </location>
</feature>
<evidence type="ECO:0000313" key="3">
    <source>
        <dbReference type="EMBL" id="MCC0178001.1"/>
    </source>
</evidence>
<dbReference type="SUPFAM" id="SSF109604">
    <property type="entry name" value="HD-domain/PDEase-like"/>
    <property type="match status" value="1"/>
</dbReference>
<comment type="caution">
    <text evidence="3">The sequence shown here is derived from an EMBL/GenBank/DDBJ whole genome shotgun (WGS) entry which is preliminary data.</text>
</comment>
<feature type="transmembrane region" description="Helical" evidence="1">
    <location>
        <begin position="335"/>
        <end position="354"/>
    </location>
</feature>
<feature type="transmembrane region" description="Helical" evidence="1">
    <location>
        <begin position="451"/>
        <end position="472"/>
    </location>
</feature>
<dbReference type="Proteomes" id="UP000729733">
    <property type="component" value="Unassembled WGS sequence"/>
</dbReference>
<reference evidence="3" key="1">
    <citation type="journal article" date="2021" name="Antonie Van Leeuwenhoek">
        <title>Draft genome and description of Waterburya agarophytonicola gen. nov. sp. nov. (Pleurocapsales, Cyanobacteria): a seaweed symbiont.</title>
        <authorList>
            <person name="Bonthond G."/>
            <person name="Shalygin S."/>
            <person name="Bayer T."/>
            <person name="Weinberger F."/>
        </authorList>
    </citation>
    <scope>NUCLEOTIDE SEQUENCE</scope>
    <source>
        <strain evidence="3">KI4</strain>
    </source>
</reference>
<dbReference type="Pfam" id="PF07697">
    <property type="entry name" value="7TMR-HDED"/>
    <property type="match status" value="1"/>
</dbReference>
<dbReference type="PROSITE" id="PS51831">
    <property type="entry name" value="HD"/>
    <property type="match status" value="1"/>
</dbReference>
<dbReference type="NCBIfam" id="TIGR00277">
    <property type="entry name" value="HDIG"/>
    <property type="match status" value="1"/>
</dbReference>
<dbReference type="CDD" id="cd00077">
    <property type="entry name" value="HDc"/>
    <property type="match status" value="1"/>
</dbReference>
<dbReference type="InterPro" id="IPR006674">
    <property type="entry name" value="HD_domain"/>
</dbReference>
<dbReference type="InterPro" id="IPR011624">
    <property type="entry name" value="Metal-dep_PHydrolase_7TM_extra"/>
</dbReference>
<gene>
    <name evidence="3" type="ORF">I4641_13535</name>
</gene>
<accession>A0A964FGG7</accession>
<dbReference type="InterPro" id="IPR006675">
    <property type="entry name" value="HDIG_dom"/>
</dbReference>